<organism evidence="1 2">
    <name type="scientific">Gossypium davidsonii</name>
    <name type="common">Davidson's cotton</name>
    <name type="synonym">Gossypium klotzschianum subsp. davidsonii</name>
    <dbReference type="NCBI Taxonomy" id="34287"/>
    <lineage>
        <taxon>Eukaryota</taxon>
        <taxon>Viridiplantae</taxon>
        <taxon>Streptophyta</taxon>
        <taxon>Embryophyta</taxon>
        <taxon>Tracheophyta</taxon>
        <taxon>Spermatophyta</taxon>
        <taxon>Magnoliopsida</taxon>
        <taxon>eudicotyledons</taxon>
        <taxon>Gunneridae</taxon>
        <taxon>Pentapetalae</taxon>
        <taxon>rosids</taxon>
        <taxon>malvids</taxon>
        <taxon>Malvales</taxon>
        <taxon>Malvaceae</taxon>
        <taxon>Malvoideae</taxon>
        <taxon>Gossypium</taxon>
    </lineage>
</organism>
<comment type="caution">
    <text evidence="1">The sequence shown here is derived from an EMBL/GenBank/DDBJ whole genome shotgun (WGS) entry which is preliminary data.</text>
</comment>
<protein>
    <recommendedName>
        <fullName evidence="3">DUF4283 domain-containing protein</fullName>
    </recommendedName>
</protein>
<keyword evidence="2" id="KW-1185">Reference proteome</keyword>
<accession>A0A7J8TDJ0</accession>
<reference evidence="1 2" key="1">
    <citation type="journal article" date="2019" name="Genome Biol. Evol.">
        <title>Insights into the evolution of the New World diploid cottons (Gossypium, subgenus Houzingenia) based on genome sequencing.</title>
        <authorList>
            <person name="Grover C.E."/>
            <person name="Arick M.A. 2nd"/>
            <person name="Thrash A."/>
            <person name="Conover J.L."/>
            <person name="Sanders W.S."/>
            <person name="Peterson D.G."/>
            <person name="Frelichowski J.E."/>
            <person name="Scheffler J.A."/>
            <person name="Scheffler B.E."/>
            <person name="Wendel J.F."/>
        </authorList>
    </citation>
    <scope>NUCLEOTIDE SEQUENCE [LARGE SCALE GENOMIC DNA]</scope>
    <source>
        <strain evidence="1">27</strain>
        <tissue evidence="1">Leaf</tissue>
    </source>
</reference>
<dbReference type="Proteomes" id="UP000593561">
    <property type="component" value="Unassembled WGS sequence"/>
</dbReference>
<evidence type="ECO:0000313" key="2">
    <source>
        <dbReference type="Proteomes" id="UP000593561"/>
    </source>
</evidence>
<sequence>MSWIIFMGLPGYFYKRKILVEIGGLIGKVAKLDMNTNNRVKDRFARMVVNTELIFIRSKPSSLKPLPEDTNMVVNGAGEKSETYSPWMLVEKRSRRKLNDSTQSGIGFMNNRWKKGKDILPEGNLDSTTSHFSAALHSIGPSIRGLGNAFNSIPLADPTIVSHIPSEPGVGPVVPNNKPFNIPQSKVGAVKGPRNVDQVKKAIIGLGLVSTIELGVNSVRVFQGQIMKALGKTLSSSKTLGNQGWTEEGFFLGYLSVALHCMMIDKIISTPQSKPLS</sequence>
<dbReference type="EMBL" id="JABFAC010245179">
    <property type="protein sequence ID" value="MBA0636275.1"/>
    <property type="molecule type" value="Genomic_DNA"/>
</dbReference>
<dbReference type="AlphaFoldDB" id="A0A7J8TDJ0"/>
<evidence type="ECO:0008006" key="3">
    <source>
        <dbReference type="Google" id="ProtNLM"/>
    </source>
</evidence>
<proteinExistence type="predicted"/>
<name>A0A7J8TDJ0_GOSDV</name>
<gene>
    <name evidence="1" type="ORF">Godav_025194</name>
</gene>
<evidence type="ECO:0000313" key="1">
    <source>
        <dbReference type="EMBL" id="MBA0636275.1"/>
    </source>
</evidence>